<organism evidence="1 2">
    <name type="scientific">Catharanthus roseus</name>
    <name type="common">Madagascar periwinkle</name>
    <name type="synonym">Vinca rosea</name>
    <dbReference type="NCBI Taxonomy" id="4058"/>
    <lineage>
        <taxon>Eukaryota</taxon>
        <taxon>Viridiplantae</taxon>
        <taxon>Streptophyta</taxon>
        <taxon>Embryophyta</taxon>
        <taxon>Tracheophyta</taxon>
        <taxon>Spermatophyta</taxon>
        <taxon>Magnoliopsida</taxon>
        <taxon>eudicotyledons</taxon>
        <taxon>Gunneridae</taxon>
        <taxon>Pentapetalae</taxon>
        <taxon>asterids</taxon>
        <taxon>lamiids</taxon>
        <taxon>Gentianales</taxon>
        <taxon>Apocynaceae</taxon>
        <taxon>Rauvolfioideae</taxon>
        <taxon>Vinceae</taxon>
        <taxon>Catharanthinae</taxon>
        <taxon>Catharanthus</taxon>
    </lineage>
</organism>
<evidence type="ECO:0000313" key="2">
    <source>
        <dbReference type="Proteomes" id="UP001060085"/>
    </source>
</evidence>
<accession>A0ACC0BFL4</accession>
<gene>
    <name evidence="1" type="ORF">M9H77_11801</name>
</gene>
<reference evidence="2" key="1">
    <citation type="journal article" date="2023" name="Nat. Plants">
        <title>Single-cell RNA sequencing provides a high-resolution roadmap for understanding the multicellular compartmentation of specialized metabolism.</title>
        <authorList>
            <person name="Sun S."/>
            <person name="Shen X."/>
            <person name="Li Y."/>
            <person name="Li Y."/>
            <person name="Wang S."/>
            <person name="Li R."/>
            <person name="Zhang H."/>
            <person name="Shen G."/>
            <person name="Guo B."/>
            <person name="Wei J."/>
            <person name="Xu J."/>
            <person name="St-Pierre B."/>
            <person name="Chen S."/>
            <person name="Sun C."/>
        </authorList>
    </citation>
    <scope>NUCLEOTIDE SEQUENCE [LARGE SCALE GENOMIC DNA]</scope>
</reference>
<proteinExistence type="predicted"/>
<protein>
    <submittedName>
        <fullName evidence="1">Uncharacterized protein</fullName>
    </submittedName>
</protein>
<evidence type="ECO:0000313" key="1">
    <source>
        <dbReference type="EMBL" id="KAI5671437.1"/>
    </source>
</evidence>
<dbReference type="Proteomes" id="UP001060085">
    <property type="component" value="Linkage Group LG03"/>
</dbReference>
<name>A0ACC0BFL4_CATRO</name>
<sequence length="242" mass="27060">MRWSPFLGIPFGVALLSLILFKIFPLKPLHRHSHSPRIFTVEELSLYNGSDPQLPIFLGILGSVFDVSKGKSHYGAGGGYNHFAGRDASRAFVSGNFTGDGLTDSLRDLSSAQVKSVVDWRDFYFRSYIYIGKLVGRYYDNEGNPTKYLKSVEAKAARGAQLLEKQKNAEAKMPNCNSRWSQDEGSEVWCDDGYPRLVQRPVEIALTGKISKRCACYQEHELGQAGLEVYEGCGYLAKKCRL</sequence>
<comment type="caution">
    <text evidence="1">The sequence shown here is derived from an EMBL/GenBank/DDBJ whole genome shotgun (WGS) entry which is preliminary data.</text>
</comment>
<dbReference type="EMBL" id="CM044703">
    <property type="protein sequence ID" value="KAI5671437.1"/>
    <property type="molecule type" value="Genomic_DNA"/>
</dbReference>
<keyword evidence="2" id="KW-1185">Reference proteome</keyword>